<keyword evidence="5" id="KW-0050">Antiport</keyword>
<comment type="caution">
    <text evidence="14">The sequence shown here is derived from an EMBL/GenBank/DDBJ whole genome shotgun (WGS) entry which is preliminary data.</text>
</comment>
<evidence type="ECO:0000256" key="1">
    <source>
        <dbReference type="ARBA" id="ARBA00004651"/>
    </source>
</evidence>
<gene>
    <name evidence="14" type="ORF">DW663_09610</name>
</gene>
<dbReference type="EMBL" id="QRHL01000020">
    <property type="protein sequence ID" value="RHF70899.1"/>
    <property type="molecule type" value="Genomic_DNA"/>
</dbReference>
<dbReference type="AlphaFoldDB" id="A0A414PQT9"/>
<organism evidence="14 15">
    <name type="scientific">Fusobacterium mortiferum</name>
    <dbReference type="NCBI Taxonomy" id="850"/>
    <lineage>
        <taxon>Bacteria</taxon>
        <taxon>Fusobacteriati</taxon>
        <taxon>Fusobacteriota</taxon>
        <taxon>Fusobacteriia</taxon>
        <taxon>Fusobacteriales</taxon>
        <taxon>Fusobacteriaceae</taxon>
        <taxon>Fusobacterium</taxon>
    </lineage>
</organism>
<dbReference type="PANTHER" id="PTHR43298">
    <property type="entry name" value="MULTIDRUG RESISTANCE PROTEIN NORM-RELATED"/>
    <property type="match status" value="1"/>
</dbReference>
<dbReference type="Proteomes" id="UP000284676">
    <property type="component" value="Unassembled WGS sequence"/>
</dbReference>
<dbReference type="InterPro" id="IPR045070">
    <property type="entry name" value="MATE_MepA-like"/>
</dbReference>
<dbReference type="CDD" id="cd13143">
    <property type="entry name" value="MATE_MepA_like"/>
    <property type="match status" value="1"/>
</dbReference>
<name>A0A414PQT9_FUSMR</name>
<evidence type="ECO:0000256" key="7">
    <source>
        <dbReference type="ARBA" id="ARBA00022692"/>
    </source>
</evidence>
<evidence type="ECO:0000256" key="10">
    <source>
        <dbReference type="ARBA" id="ARBA00023136"/>
    </source>
</evidence>
<evidence type="ECO:0000256" key="12">
    <source>
        <dbReference type="ARBA" id="ARBA00031636"/>
    </source>
</evidence>
<sequence>MSSNEMYIRMTETKISRLIPRLAIPTIITMLVTSIYNMADTFFVSQIGTSASAAVGINFSLMAMIQAIGFTLGMGSGNYVSRSLGRQDSDGAHRAAATAFFTAMTLGAILAILGLLFLDEFVNMLGATPTIAPYAKDYAKYILIATPYMCCAFVLNNLHRSQGNAFYSMLGLATGGILNMILDPILIFKFNMGISGAAIATIFSQFVSFSILLFMSQRNKKNVTIKLSKFTFKLWVYKEILKAGLPTLSRQGLASMAAVALNVCASPFGDAAIAAMSITVRIMIFIGSSLIGFGQGFQPVCGFNYGAKKYDRVLEAYHFCLKVGVVLLSILGIICFIFAPEIIALFRKEDLEVIEIGTVALRYQCLTLPIQASIVMANMLTQSIGYGFWATLVAMGRQGIFLIPALFILPNIFGIRGLQYCQPFADICTFIVGLLVVRKVIGDLKANMKKN</sequence>
<comment type="subcellular location">
    <subcellularLocation>
        <location evidence="1">Cell membrane</location>
        <topology evidence="1">Multi-pass membrane protein</topology>
    </subcellularLocation>
</comment>
<feature type="transmembrane region" description="Helical" evidence="13">
    <location>
        <begin position="282"/>
        <end position="307"/>
    </location>
</feature>
<dbReference type="RefSeq" id="WP_117708826.1">
    <property type="nucleotide sequence ID" value="NZ_DAWDOM010000005.1"/>
</dbReference>
<evidence type="ECO:0000256" key="3">
    <source>
        <dbReference type="ARBA" id="ARBA00022106"/>
    </source>
</evidence>
<proteinExistence type="inferred from homology"/>
<keyword evidence="8 13" id="KW-1133">Transmembrane helix</keyword>
<feature type="transmembrane region" description="Helical" evidence="13">
    <location>
        <begin position="21"/>
        <end position="39"/>
    </location>
</feature>
<feature type="transmembrane region" description="Helical" evidence="13">
    <location>
        <begin position="51"/>
        <end position="74"/>
    </location>
</feature>
<evidence type="ECO:0000256" key="5">
    <source>
        <dbReference type="ARBA" id="ARBA00022449"/>
    </source>
</evidence>
<feature type="transmembrane region" description="Helical" evidence="13">
    <location>
        <begin position="319"/>
        <end position="346"/>
    </location>
</feature>
<dbReference type="GO" id="GO:0015297">
    <property type="term" value="F:antiporter activity"/>
    <property type="evidence" value="ECO:0007669"/>
    <property type="project" value="UniProtKB-KW"/>
</dbReference>
<evidence type="ECO:0000256" key="8">
    <source>
        <dbReference type="ARBA" id="ARBA00022989"/>
    </source>
</evidence>
<comment type="similarity">
    <text evidence="2">Belongs to the multi antimicrobial extrusion (MATE) (TC 2.A.66.1) family. MepA subfamily.</text>
</comment>
<dbReference type="InterPro" id="IPR002528">
    <property type="entry name" value="MATE_fam"/>
</dbReference>
<accession>A0A414PQT9</accession>
<feature type="transmembrane region" description="Helical" evidence="13">
    <location>
        <begin position="165"/>
        <end position="188"/>
    </location>
</feature>
<keyword evidence="11" id="KW-0046">Antibiotic resistance</keyword>
<protein>
    <recommendedName>
        <fullName evidence="3">Multidrug export protein MepA</fullName>
    </recommendedName>
    <alternativeName>
        <fullName evidence="12">Multidrug-efflux transporter</fullName>
    </alternativeName>
</protein>
<dbReference type="InterPro" id="IPR050222">
    <property type="entry name" value="MATE_MdtK"/>
</dbReference>
<evidence type="ECO:0000256" key="4">
    <source>
        <dbReference type="ARBA" id="ARBA00022448"/>
    </source>
</evidence>
<dbReference type="GO" id="GO:0005886">
    <property type="term" value="C:plasma membrane"/>
    <property type="evidence" value="ECO:0007669"/>
    <property type="project" value="UniProtKB-SubCell"/>
</dbReference>
<keyword evidence="10 13" id="KW-0472">Membrane</keyword>
<keyword evidence="7 13" id="KW-0812">Transmembrane</keyword>
<evidence type="ECO:0000313" key="14">
    <source>
        <dbReference type="EMBL" id="RHF70899.1"/>
    </source>
</evidence>
<feature type="transmembrane region" description="Helical" evidence="13">
    <location>
        <begin position="138"/>
        <end position="158"/>
    </location>
</feature>
<evidence type="ECO:0000256" key="11">
    <source>
        <dbReference type="ARBA" id="ARBA00023251"/>
    </source>
</evidence>
<dbReference type="Pfam" id="PF01554">
    <property type="entry name" value="MatE"/>
    <property type="match status" value="2"/>
</dbReference>
<keyword evidence="9" id="KW-0406">Ion transport</keyword>
<dbReference type="PANTHER" id="PTHR43298:SF2">
    <property type="entry name" value="FMN_FAD EXPORTER YEEO-RELATED"/>
    <property type="match status" value="1"/>
</dbReference>
<keyword evidence="6" id="KW-1003">Cell membrane</keyword>
<dbReference type="InterPro" id="IPR048279">
    <property type="entry name" value="MdtK-like"/>
</dbReference>
<keyword evidence="4" id="KW-0813">Transport</keyword>
<evidence type="ECO:0000256" key="13">
    <source>
        <dbReference type="SAM" id="Phobius"/>
    </source>
</evidence>
<feature type="transmembrane region" description="Helical" evidence="13">
    <location>
        <begin position="194"/>
        <end position="215"/>
    </location>
</feature>
<feature type="transmembrane region" description="Helical" evidence="13">
    <location>
        <begin position="424"/>
        <end position="441"/>
    </location>
</feature>
<dbReference type="GO" id="GO:0006811">
    <property type="term" value="P:monoatomic ion transport"/>
    <property type="evidence" value="ECO:0007669"/>
    <property type="project" value="UniProtKB-KW"/>
</dbReference>
<dbReference type="NCBIfam" id="TIGR00797">
    <property type="entry name" value="matE"/>
    <property type="match status" value="1"/>
</dbReference>
<dbReference type="PIRSF" id="PIRSF006603">
    <property type="entry name" value="DinF"/>
    <property type="match status" value="1"/>
</dbReference>
<dbReference type="GO" id="GO:0042910">
    <property type="term" value="F:xenobiotic transmembrane transporter activity"/>
    <property type="evidence" value="ECO:0007669"/>
    <property type="project" value="InterPro"/>
</dbReference>
<dbReference type="GO" id="GO:0046677">
    <property type="term" value="P:response to antibiotic"/>
    <property type="evidence" value="ECO:0007669"/>
    <property type="project" value="UniProtKB-KW"/>
</dbReference>
<evidence type="ECO:0000256" key="2">
    <source>
        <dbReference type="ARBA" id="ARBA00008417"/>
    </source>
</evidence>
<evidence type="ECO:0000256" key="9">
    <source>
        <dbReference type="ARBA" id="ARBA00023065"/>
    </source>
</evidence>
<evidence type="ECO:0000256" key="6">
    <source>
        <dbReference type="ARBA" id="ARBA00022475"/>
    </source>
</evidence>
<evidence type="ECO:0000313" key="15">
    <source>
        <dbReference type="Proteomes" id="UP000284676"/>
    </source>
</evidence>
<feature type="transmembrane region" description="Helical" evidence="13">
    <location>
        <begin position="95"/>
        <end position="118"/>
    </location>
</feature>
<reference evidence="14 15" key="1">
    <citation type="submission" date="2018-08" db="EMBL/GenBank/DDBJ databases">
        <title>A genome reference for cultivated species of the human gut microbiota.</title>
        <authorList>
            <person name="Zou Y."/>
            <person name="Xue W."/>
            <person name="Luo G."/>
        </authorList>
    </citation>
    <scope>NUCLEOTIDE SEQUENCE [LARGE SCALE GENOMIC DNA]</scope>
    <source>
        <strain evidence="14 15">AM25-1</strain>
    </source>
</reference>